<dbReference type="PANTHER" id="PTHR31642">
    <property type="entry name" value="TRICHOTHECENE 3-O-ACETYLTRANSFERASE"/>
    <property type="match status" value="1"/>
</dbReference>
<keyword evidence="1 3" id="KW-0808">Transferase</keyword>
<dbReference type="InterPro" id="IPR023213">
    <property type="entry name" value="CAT-like_dom_sf"/>
</dbReference>
<dbReference type="AlphaFoldDB" id="A0A8H6VMB8"/>
<dbReference type="Proteomes" id="UP000660729">
    <property type="component" value="Unassembled WGS sequence"/>
</dbReference>
<feature type="compositionally biased region" description="Polar residues" evidence="2">
    <location>
        <begin position="486"/>
        <end position="502"/>
    </location>
</feature>
<comment type="caution">
    <text evidence="3">The sequence shown here is derived from an EMBL/GenBank/DDBJ whole genome shotgun (WGS) entry which is preliminary data.</text>
</comment>
<feature type="region of interest" description="Disordered" evidence="2">
    <location>
        <begin position="69"/>
        <end position="88"/>
    </location>
</feature>
<feature type="region of interest" description="Disordered" evidence="2">
    <location>
        <begin position="209"/>
        <end position="234"/>
    </location>
</feature>
<dbReference type="Gene3D" id="3.30.559.10">
    <property type="entry name" value="Chloramphenicol acetyltransferase-like domain"/>
    <property type="match status" value="2"/>
</dbReference>
<dbReference type="PANTHER" id="PTHR31642:SF310">
    <property type="entry name" value="FATTY ALCOHOL:CAFFEOYL-COA ACYLTRANSFERASE"/>
    <property type="match status" value="1"/>
</dbReference>
<reference evidence="3" key="1">
    <citation type="submission" date="2020-04" db="EMBL/GenBank/DDBJ databases">
        <title>Draft genome resource of the tomato pathogen Pseudocercospora fuligena.</title>
        <authorList>
            <person name="Zaccaron A."/>
        </authorList>
    </citation>
    <scope>NUCLEOTIDE SEQUENCE</scope>
    <source>
        <strain evidence="3">PF001</strain>
    </source>
</reference>
<keyword evidence="3" id="KW-0012">Acyltransferase</keyword>
<evidence type="ECO:0000256" key="2">
    <source>
        <dbReference type="SAM" id="MobiDB-lite"/>
    </source>
</evidence>
<sequence length="916" mass="99756">MANTTFANHPQGRFMPQNPFYNRRPPQHQSRQFQTQPHLRLRTMAIHHQRPHIDTGGYGLGLSQPVSAGSSFTSEACNTPPSAVSDTSFHPEEYFQLPEDTSSSTWSLQNASWPDFSEHSTVNHFPFRPTGVDPWQTHSSAPISVGQESSASVQTSAGGDVNIPSARADSSPGAVAAPPVLPHSVDTSQYVNVPDEDWVLSYLDYDSAPSPSSVDSHGTGPHTPISPADGELFGPSLVSSSNNLAYHGMISKVETEPTAFSITPSASWSGSFSSDSSQTSASTVATFGGLTYPGHFSQPSGYPLPLSAIPPSVASQGSAAAHCHGPPIYTTIHTINPPALMNPRHAVQSFTGSLQELDQRGWETSPEASGSDDESSSDVNDQAIEEARLRRDRDKYLLKMRERGLSYKEIKRRGKFKEAESTLRGRIRVLTKDKSERVRRPDWTDNDLQLLEQAVSHFERFDGTRTVSHLPILAGKVHPITATSLGATNGSSIVEDSSNPSGKDTGLESDADTSQHGRLDVQVELEDVERLRPTLNFLDEEAFPSTYGDLVKGGMPASAFLNTALTPLPDMPDPAEGSNPVFAVKANFINGGVVVAIYIHHSVADNIGVATIIRHLSVSADVISPKELTLQSLQEDAVEQSRLRDRLSGSRGIKSNAVEHPEYQIITSSGGARRLSLAPSYGSCHVLSFNMHKLSSIQTMLVERCENMLFRTAPDFSTKDCLVAILWKFLTRARWLSRDDYSGQSSSLLMPTSIRDNMDPVMSKDYYGNASLYAHSSAPIIQLCLPIDVGTMLRTTELVHSGTQQVHETKVRSAIALINDREDVRSVNHPAVNFNNDVFVTDWSELPSDSEASLGLGLGAPDYVRKVSRQHSSYGCILLPSKSDEGVWEVLVQLTEDAMEKLLDDPGLQPLLLRVA</sequence>
<dbReference type="GO" id="GO:0016747">
    <property type="term" value="F:acyltransferase activity, transferring groups other than amino-acyl groups"/>
    <property type="evidence" value="ECO:0007669"/>
    <property type="project" value="TreeGrafter"/>
</dbReference>
<accession>A0A8H6VMB8</accession>
<proteinExistence type="predicted"/>
<evidence type="ECO:0000313" key="4">
    <source>
        <dbReference type="Proteomes" id="UP000660729"/>
    </source>
</evidence>
<protein>
    <submittedName>
        <fullName evidence="3">Acyltransferase easC</fullName>
    </submittedName>
</protein>
<feature type="region of interest" description="Disordered" evidence="2">
    <location>
        <begin position="1"/>
        <end position="35"/>
    </location>
</feature>
<evidence type="ECO:0000256" key="1">
    <source>
        <dbReference type="ARBA" id="ARBA00022679"/>
    </source>
</evidence>
<feature type="region of interest" description="Disordered" evidence="2">
    <location>
        <begin position="357"/>
        <end position="386"/>
    </location>
</feature>
<feature type="region of interest" description="Disordered" evidence="2">
    <location>
        <begin position="486"/>
        <end position="518"/>
    </location>
</feature>
<evidence type="ECO:0000313" key="3">
    <source>
        <dbReference type="EMBL" id="KAF7197065.1"/>
    </source>
</evidence>
<feature type="region of interest" description="Disordered" evidence="2">
    <location>
        <begin position="127"/>
        <end position="187"/>
    </location>
</feature>
<dbReference type="InterPro" id="IPR050317">
    <property type="entry name" value="Plant_Fungal_Acyltransferase"/>
</dbReference>
<dbReference type="Pfam" id="PF02458">
    <property type="entry name" value="Transferase"/>
    <property type="match status" value="1"/>
</dbReference>
<organism evidence="3 4">
    <name type="scientific">Pseudocercospora fuligena</name>
    <dbReference type="NCBI Taxonomy" id="685502"/>
    <lineage>
        <taxon>Eukaryota</taxon>
        <taxon>Fungi</taxon>
        <taxon>Dikarya</taxon>
        <taxon>Ascomycota</taxon>
        <taxon>Pezizomycotina</taxon>
        <taxon>Dothideomycetes</taxon>
        <taxon>Dothideomycetidae</taxon>
        <taxon>Mycosphaerellales</taxon>
        <taxon>Mycosphaerellaceae</taxon>
        <taxon>Pseudocercospora</taxon>
    </lineage>
</organism>
<dbReference type="OrthoDB" id="3439209at2759"/>
<feature type="compositionally biased region" description="Polar residues" evidence="2">
    <location>
        <begin position="136"/>
        <end position="157"/>
    </location>
</feature>
<gene>
    <name evidence="3" type="ORF">HII31_01490</name>
</gene>
<keyword evidence="4" id="KW-1185">Reference proteome</keyword>
<name>A0A8H6VMB8_9PEZI</name>
<dbReference type="EMBL" id="JABCIY010000019">
    <property type="protein sequence ID" value="KAF7197065.1"/>
    <property type="molecule type" value="Genomic_DNA"/>
</dbReference>